<dbReference type="PANTHER" id="PTHR31714">
    <property type="entry name" value="F-BOX ASSOCIATED UBIQUITINATION EFFECTOR FAMILY PROTEIN-RELATED"/>
    <property type="match status" value="1"/>
</dbReference>
<dbReference type="PROSITE" id="PS51005">
    <property type="entry name" value="NAC"/>
    <property type="match status" value="1"/>
</dbReference>
<protein>
    <submittedName>
        <fullName evidence="7">NAC domain-containing protein 2</fullName>
    </submittedName>
</protein>
<dbReference type="Gene3D" id="2.170.150.80">
    <property type="entry name" value="NAC domain"/>
    <property type="match status" value="1"/>
</dbReference>
<organism evidence="7 8">
    <name type="scientific">Cardamine amara subsp. amara</name>
    <dbReference type="NCBI Taxonomy" id="228776"/>
    <lineage>
        <taxon>Eukaryota</taxon>
        <taxon>Viridiplantae</taxon>
        <taxon>Streptophyta</taxon>
        <taxon>Embryophyta</taxon>
        <taxon>Tracheophyta</taxon>
        <taxon>Spermatophyta</taxon>
        <taxon>Magnoliopsida</taxon>
        <taxon>eudicotyledons</taxon>
        <taxon>Gunneridae</taxon>
        <taxon>Pentapetalae</taxon>
        <taxon>rosids</taxon>
        <taxon>malvids</taxon>
        <taxon>Brassicales</taxon>
        <taxon>Brassicaceae</taxon>
        <taxon>Cardamineae</taxon>
        <taxon>Cardamine</taxon>
    </lineage>
</organism>
<keyword evidence="8" id="KW-1185">Reference proteome</keyword>
<evidence type="ECO:0000256" key="3">
    <source>
        <dbReference type="ARBA" id="ARBA00023163"/>
    </source>
</evidence>
<keyword evidence="4" id="KW-0539">Nucleus</keyword>
<dbReference type="InterPro" id="IPR036093">
    <property type="entry name" value="NAC_dom_sf"/>
</dbReference>
<evidence type="ECO:0000313" key="7">
    <source>
        <dbReference type="EMBL" id="KAL1191491.1"/>
    </source>
</evidence>
<keyword evidence="1" id="KW-0805">Transcription regulation</keyword>
<evidence type="ECO:0000256" key="1">
    <source>
        <dbReference type="ARBA" id="ARBA00023015"/>
    </source>
</evidence>
<comment type="caution">
    <text evidence="7">The sequence shown here is derived from an EMBL/GenBank/DDBJ whole genome shotgun (WGS) entry which is preliminary data.</text>
</comment>
<dbReference type="InterPro" id="IPR003441">
    <property type="entry name" value="NAC-dom"/>
</dbReference>
<dbReference type="EMBL" id="JBANAX010000851">
    <property type="protein sequence ID" value="KAL1191491.1"/>
    <property type="molecule type" value="Genomic_DNA"/>
</dbReference>
<feature type="region of interest" description="Disordered" evidence="5">
    <location>
        <begin position="1"/>
        <end position="46"/>
    </location>
</feature>
<evidence type="ECO:0000256" key="5">
    <source>
        <dbReference type="SAM" id="MobiDB-lite"/>
    </source>
</evidence>
<name>A0ABD0ZXZ8_CARAN</name>
<evidence type="ECO:0000259" key="6">
    <source>
        <dbReference type="PROSITE" id="PS51005"/>
    </source>
</evidence>
<sequence>MSHSMAITSRNKRKARSSPERETQPPSPNADPNIPSSSSSVADNFSSPSMQPLVFPPGYKFTPSDEELILYYLKPLSQGNRYVLLNVPIHHVNIYEYNPQQLTEKFEKANEKEWIFITEWTKMRKGGKNNKRCINGGYWKKTVTPEKINAGHGVVGYMSLLNYFSGKRPNGVKGDWLMQEYYFESSSHNNDKVDYSLCKIYLNPTAEKKKKKAEKEKLKKEECIEIIDVEALEKEVELPSKVEYQQPQMQQQHDIVYQQPQMQQQHDIVYQQPQYPLPSAQDQSFPSNFDYFSEIMSFQQPPEISEDFDDILNNFINSHSLGGDEESNPYGLFGDFIKQGMKKPCTT</sequence>
<dbReference type="SUPFAM" id="SSF101941">
    <property type="entry name" value="NAC domain"/>
    <property type="match status" value="1"/>
</dbReference>
<dbReference type="Pfam" id="PF02365">
    <property type="entry name" value="NAM"/>
    <property type="match status" value="1"/>
</dbReference>
<reference evidence="7 8" key="1">
    <citation type="submission" date="2024-04" db="EMBL/GenBank/DDBJ databases">
        <title>Genome assembly C_amara_ONT_v2.</title>
        <authorList>
            <person name="Yant L."/>
            <person name="Moore C."/>
            <person name="Slenker M."/>
        </authorList>
    </citation>
    <scope>NUCLEOTIDE SEQUENCE [LARGE SCALE GENOMIC DNA]</scope>
    <source>
        <tissue evidence="7">Leaf</tissue>
    </source>
</reference>
<proteinExistence type="predicted"/>
<feature type="domain" description="NAC" evidence="6">
    <location>
        <begin position="55"/>
        <end position="203"/>
    </location>
</feature>
<accession>A0ABD0ZXZ8</accession>
<evidence type="ECO:0000313" key="8">
    <source>
        <dbReference type="Proteomes" id="UP001558713"/>
    </source>
</evidence>
<keyword evidence="3" id="KW-0804">Transcription</keyword>
<dbReference type="Proteomes" id="UP001558713">
    <property type="component" value="Unassembled WGS sequence"/>
</dbReference>
<feature type="compositionally biased region" description="Low complexity" evidence="5">
    <location>
        <begin position="36"/>
        <end position="46"/>
    </location>
</feature>
<dbReference type="PANTHER" id="PTHR31714:SF10">
    <property type="entry name" value="F-BOX ASSOCIATED UBIQUITINATION EFFECTOR FAMILY PROTEIN-RELATED"/>
    <property type="match status" value="1"/>
</dbReference>
<gene>
    <name evidence="7" type="ORF">V5N11_002315</name>
</gene>
<evidence type="ECO:0000256" key="2">
    <source>
        <dbReference type="ARBA" id="ARBA00023125"/>
    </source>
</evidence>
<dbReference type="AlphaFoldDB" id="A0ABD0ZXZ8"/>
<keyword evidence="2" id="KW-0238">DNA-binding</keyword>
<evidence type="ECO:0000256" key="4">
    <source>
        <dbReference type="ARBA" id="ARBA00023242"/>
    </source>
</evidence>
<dbReference type="GO" id="GO:0003677">
    <property type="term" value="F:DNA binding"/>
    <property type="evidence" value="ECO:0007669"/>
    <property type="project" value="UniProtKB-KW"/>
</dbReference>